<dbReference type="GO" id="GO:0070390">
    <property type="term" value="C:transcription export complex 2"/>
    <property type="evidence" value="ECO:0007669"/>
    <property type="project" value="TreeGrafter"/>
</dbReference>
<evidence type="ECO:0000256" key="1">
    <source>
        <dbReference type="SAM" id="MobiDB-lite"/>
    </source>
</evidence>
<dbReference type="AlphaFoldDB" id="A0A7S2HYQ0"/>
<dbReference type="InterPro" id="IPR045114">
    <property type="entry name" value="Csn12-like"/>
</dbReference>
<name>A0A7S2HYQ0_9DINO</name>
<dbReference type="GO" id="GO:0016973">
    <property type="term" value="P:poly(A)+ mRNA export from nucleus"/>
    <property type="evidence" value="ECO:0007669"/>
    <property type="project" value="TreeGrafter"/>
</dbReference>
<dbReference type="GO" id="GO:0003690">
    <property type="term" value="F:double-stranded DNA binding"/>
    <property type="evidence" value="ECO:0007669"/>
    <property type="project" value="InterPro"/>
</dbReference>
<dbReference type="GO" id="GO:0006368">
    <property type="term" value="P:transcription elongation by RNA polymerase II"/>
    <property type="evidence" value="ECO:0007669"/>
    <property type="project" value="TreeGrafter"/>
</dbReference>
<dbReference type="SMART" id="SM00753">
    <property type="entry name" value="PAM"/>
    <property type="match status" value="1"/>
</dbReference>
<organism evidence="2">
    <name type="scientific">Alexandrium andersonii</name>
    <dbReference type="NCBI Taxonomy" id="327968"/>
    <lineage>
        <taxon>Eukaryota</taxon>
        <taxon>Sar</taxon>
        <taxon>Alveolata</taxon>
        <taxon>Dinophyceae</taxon>
        <taxon>Gonyaulacales</taxon>
        <taxon>Pyrocystaceae</taxon>
        <taxon>Alexandrium</taxon>
    </lineage>
</organism>
<evidence type="ECO:0008006" key="3">
    <source>
        <dbReference type="Google" id="ProtNLM"/>
    </source>
</evidence>
<gene>
    <name evidence="2" type="ORF">AAND1436_LOCUS37652</name>
</gene>
<proteinExistence type="predicted"/>
<dbReference type="GO" id="GO:0000973">
    <property type="term" value="P:post-transcriptional tethering of RNA polymerase II gene DNA at nuclear periphery"/>
    <property type="evidence" value="ECO:0007669"/>
    <property type="project" value="TreeGrafter"/>
</dbReference>
<feature type="region of interest" description="Disordered" evidence="1">
    <location>
        <begin position="1"/>
        <end position="32"/>
    </location>
</feature>
<dbReference type="EMBL" id="HBGQ01078735">
    <property type="protein sequence ID" value="CAD9504187.1"/>
    <property type="molecule type" value="Transcribed_RNA"/>
</dbReference>
<dbReference type="PANTHER" id="PTHR12732">
    <property type="entry name" value="UNCHARACTERIZED PROTEASOME COMPONENT REGION PCI-CONTAINING"/>
    <property type="match status" value="1"/>
</dbReference>
<accession>A0A7S2HYQ0</accession>
<sequence length="335" mass="37669">MWPRRSCGQRVRAHRRRGSTPCPRGCSSGSSATPRCLAPIAEPGCSRRSSGWPGGWAAPRPRWTRRSGRRSTRGTWWRLHHDKRRRDGGLAICCELLRLYYRLGQASQCSPMLKKLSHGQGGESLDFAALPAALAVTLCFLWGKHLVLEGDVLEAEKKLTWALEHCPPKAAANRRRILGYLVPCRLRMGQSPGPRLLRKHSLEYMEGIVRAVMQGDVRLFDSEFARLESKLVGVGTILVVEKLKLVAYWNLCRRVHGVAAANLKAEGKKEEQQDLGLYECAFKWQDGCDPSETLSLLANLMFLGAVRGSIYYERRKIVFSKVTPFPKVSEWCGKV</sequence>
<dbReference type="GO" id="GO:0003723">
    <property type="term" value="F:RNA binding"/>
    <property type="evidence" value="ECO:0007669"/>
    <property type="project" value="InterPro"/>
</dbReference>
<dbReference type="Gene3D" id="1.10.10.10">
    <property type="entry name" value="Winged helix-like DNA-binding domain superfamily/Winged helix DNA-binding domain"/>
    <property type="match status" value="1"/>
</dbReference>
<reference evidence="2" key="1">
    <citation type="submission" date="2021-01" db="EMBL/GenBank/DDBJ databases">
        <authorList>
            <person name="Corre E."/>
            <person name="Pelletier E."/>
            <person name="Niang G."/>
            <person name="Scheremetjew M."/>
            <person name="Finn R."/>
            <person name="Kale V."/>
            <person name="Holt S."/>
            <person name="Cochrane G."/>
            <person name="Meng A."/>
            <person name="Brown T."/>
            <person name="Cohen L."/>
        </authorList>
    </citation>
    <scope>NUCLEOTIDE SEQUENCE</scope>
    <source>
        <strain evidence="2">CCMP2222</strain>
    </source>
</reference>
<dbReference type="PANTHER" id="PTHR12732:SF0">
    <property type="entry name" value="PCI DOMAIN-CONTAINING PROTEIN 2"/>
    <property type="match status" value="1"/>
</dbReference>
<evidence type="ECO:0000313" key="2">
    <source>
        <dbReference type="EMBL" id="CAD9504187.1"/>
    </source>
</evidence>
<dbReference type="InterPro" id="IPR036388">
    <property type="entry name" value="WH-like_DNA-bd_sf"/>
</dbReference>
<protein>
    <recommendedName>
        <fullName evidence="3">PCI domain-containing protein</fullName>
    </recommendedName>
</protein>